<gene>
    <name evidence="5" type="ORF">QE152_g398</name>
</gene>
<dbReference type="SUPFAM" id="SSF52058">
    <property type="entry name" value="L domain-like"/>
    <property type="match status" value="1"/>
</dbReference>
<keyword evidence="2 4" id="KW-0732">Signal</keyword>
<dbReference type="PANTHER" id="PTHR24369">
    <property type="entry name" value="ANTIGEN BSP, PUTATIVE-RELATED"/>
    <property type="match status" value="1"/>
</dbReference>
<evidence type="ECO:0000256" key="2">
    <source>
        <dbReference type="ARBA" id="ARBA00022729"/>
    </source>
</evidence>
<dbReference type="Pfam" id="PF13855">
    <property type="entry name" value="LRR_8"/>
    <property type="match status" value="2"/>
</dbReference>
<accession>A0AAW1NIB4</accession>
<dbReference type="InterPro" id="IPR032675">
    <property type="entry name" value="LRR_dom_sf"/>
</dbReference>
<feature type="signal peptide" evidence="4">
    <location>
        <begin position="1"/>
        <end position="20"/>
    </location>
</feature>
<organism evidence="5 6">
    <name type="scientific">Popillia japonica</name>
    <name type="common">Japanese beetle</name>
    <dbReference type="NCBI Taxonomy" id="7064"/>
    <lineage>
        <taxon>Eukaryota</taxon>
        <taxon>Metazoa</taxon>
        <taxon>Ecdysozoa</taxon>
        <taxon>Arthropoda</taxon>
        <taxon>Hexapoda</taxon>
        <taxon>Insecta</taxon>
        <taxon>Pterygota</taxon>
        <taxon>Neoptera</taxon>
        <taxon>Endopterygota</taxon>
        <taxon>Coleoptera</taxon>
        <taxon>Polyphaga</taxon>
        <taxon>Scarabaeiformia</taxon>
        <taxon>Scarabaeidae</taxon>
        <taxon>Rutelinae</taxon>
        <taxon>Popillia</taxon>
    </lineage>
</organism>
<evidence type="ECO:0000313" key="6">
    <source>
        <dbReference type="Proteomes" id="UP001458880"/>
    </source>
</evidence>
<name>A0AAW1NIB4_POPJA</name>
<dbReference type="SMART" id="SM00364">
    <property type="entry name" value="LRR_BAC"/>
    <property type="match status" value="4"/>
</dbReference>
<evidence type="ECO:0000313" key="5">
    <source>
        <dbReference type="EMBL" id="KAK9758700.1"/>
    </source>
</evidence>
<proteinExistence type="predicted"/>
<evidence type="ECO:0000256" key="3">
    <source>
        <dbReference type="ARBA" id="ARBA00022737"/>
    </source>
</evidence>
<dbReference type="PANTHER" id="PTHR24369:SF210">
    <property type="entry name" value="CHAOPTIN-RELATED"/>
    <property type="match status" value="1"/>
</dbReference>
<keyword evidence="3" id="KW-0677">Repeat</keyword>
<dbReference type="GO" id="GO:0005886">
    <property type="term" value="C:plasma membrane"/>
    <property type="evidence" value="ECO:0007669"/>
    <property type="project" value="TreeGrafter"/>
</dbReference>
<dbReference type="AlphaFoldDB" id="A0AAW1NIB4"/>
<evidence type="ECO:0000256" key="4">
    <source>
        <dbReference type="SAM" id="SignalP"/>
    </source>
</evidence>
<dbReference type="InterPro" id="IPR001611">
    <property type="entry name" value="Leu-rich_rpt"/>
</dbReference>
<dbReference type="Proteomes" id="UP001458880">
    <property type="component" value="Unassembled WGS sequence"/>
</dbReference>
<sequence>MEVRMLNVFYFLVYIQMVFSHWNNEKNCPISCACRLQHITESNVYRFTQKDKEVNKHHSEANFHENNDVYYDEDFVANFDEDKSLIKSAICIIQTETDVERLLGTLPDDINSLTLLQGSDSGNKTIKFSDLLEFQDLIILELQGVNMRERNNISRFICDVDVTLPLLEYLNLENMILKNSGDKLGIIENEIGDEIITFDPGQKINPHSKPLTVIKVGSPAEILPYNKYIEQNFVRFKGFTSLILLRVYHCDFNNVHWEMFEGLNNLIYLLLEKNNLKFIPDFAFYGTANIKTLSLAHNNLLNIQIRNLAGLLELEYLDLSYNNFSQLSELSLPPFPKLKLANFGDNPINAVFPNTFEVMNTTDSIILGGADTSLTILTNSFLGLKMLKKLTIKNLKMASLEKEIFVGMPNLNELILTGDIPKIEFDAFLEINDLERLILNNCNISKISVDGFMGLNKLKILDLSRNNLEYLPYGIFDVLASLRELYLNHNKFIELPKGIFPNNQLRLIRLSNNPWHCSCSMSDWKPVLTNRIKQKTVNGCNQAFDKGISCRDERNDVFKYVYDNGVAPKCTTPKKFHNWNVFHVLRKQLKCTDFKPKLKKKYQKFKQLNSTKSGGIKSTPLTEKSVQILDDIVTVIPERSNNYNNRNDVDPAGEETVIKQSFLKNLESNRLQPSNVFPMYQNQNLVPVNSENIPEKARKPIKRRYKKKMYKQNIFGKLKKIDI</sequence>
<dbReference type="EMBL" id="JASPKY010000003">
    <property type="protein sequence ID" value="KAK9758700.1"/>
    <property type="molecule type" value="Genomic_DNA"/>
</dbReference>
<dbReference type="PRINTS" id="PR00019">
    <property type="entry name" value="LEURICHRPT"/>
</dbReference>
<reference evidence="5 6" key="1">
    <citation type="journal article" date="2024" name="BMC Genomics">
        <title>De novo assembly and annotation of Popillia japonica's genome with initial clues to its potential as an invasive pest.</title>
        <authorList>
            <person name="Cucini C."/>
            <person name="Boschi S."/>
            <person name="Funari R."/>
            <person name="Cardaioli E."/>
            <person name="Iannotti N."/>
            <person name="Marturano G."/>
            <person name="Paoli F."/>
            <person name="Bruttini M."/>
            <person name="Carapelli A."/>
            <person name="Frati F."/>
            <person name="Nardi F."/>
        </authorList>
    </citation>
    <scope>NUCLEOTIDE SEQUENCE [LARGE SCALE GENOMIC DNA]</scope>
    <source>
        <strain evidence="5">DMR45628</strain>
    </source>
</reference>
<dbReference type="PROSITE" id="PS51450">
    <property type="entry name" value="LRR"/>
    <property type="match status" value="1"/>
</dbReference>
<dbReference type="InterPro" id="IPR003591">
    <property type="entry name" value="Leu-rich_rpt_typical-subtyp"/>
</dbReference>
<dbReference type="InterPro" id="IPR050541">
    <property type="entry name" value="LRR_TM_domain-containing"/>
</dbReference>
<comment type="caution">
    <text evidence="5">The sequence shown here is derived from an EMBL/GenBank/DDBJ whole genome shotgun (WGS) entry which is preliminary data.</text>
</comment>
<dbReference type="Gene3D" id="3.80.10.10">
    <property type="entry name" value="Ribonuclease Inhibitor"/>
    <property type="match status" value="2"/>
</dbReference>
<dbReference type="Pfam" id="PF00560">
    <property type="entry name" value="LRR_1"/>
    <property type="match status" value="1"/>
</dbReference>
<keyword evidence="1" id="KW-0433">Leucine-rich repeat</keyword>
<dbReference type="SMART" id="SM00369">
    <property type="entry name" value="LRR_TYP"/>
    <property type="match status" value="5"/>
</dbReference>
<evidence type="ECO:0000256" key="1">
    <source>
        <dbReference type="ARBA" id="ARBA00022614"/>
    </source>
</evidence>
<feature type="chain" id="PRO_5043810987" evidence="4">
    <location>
        <begin position="21"/>
        <end position="723"/>
    </location>
</feature>
<protein>
    <submittedName>
        <fullName evidence="5">Leucine rich repeat</fullName>
    </submittedName>
</protein>
<keyword evidence="6" id="KW-1185">Reference proteome</keyword>